<gene>
    <name evidence="3" type="ORF">B296_00048268</name>
</gene>
<feature type="compositionally biased region" description="Basic residues" evidence="1">
    <location>
        <begin position="153"/>
        <end position="166"/>
    </location>
</feature>
<dbReference type="Pfam" id="PF04195">
    <property type="entry name" value="Transposase_28"/>
    <property type="match status" value="1"/>
</dbReference>
<sequence length="186" mass="21150">MCISVDALEVGLWFPLHLLIEECLRWWRISPSQVAPNSWRYLIVFLGEYREVGIIPTRDLFMACFRLCKSWGDYYLTAYIDFRVSGAPSNNKDQMILDDLRRMPKVSGAKTSSVRAVVPAREVGVSPAREAPKTSSKRPIDAPTEQIDDPARRQKKVKILTMRHKSRHDEGGSRSHSKGKEPVAPI</sequence>
<feature type="region of interest" description="Disordered" evidence="1">
    <location>
        <begin position="121"/>
        <end position="186"/>
    </location>
</feature>
<name>A0A426YHN3_ENSVE</name>
<proteinExistence type="predicted"/>
<dbReference type="AlphaFoldDB" id="A0A426YHN3"/>
<accession>A0A426YHN3</accession>
<protein>
    <recommendedName>
        <fullName evidence="2">Transposase (putative) gypsy type domain-containing protein</fullName>
    </recommendedName>
</protein>
<comment type="caution">
    <text evidence="3">The sequence shown here is derived from an EMBL/GenBank/DDBJ whole genome shotgun (WGS) entry which is preliminary data.</text>
</comment>
<evidence type="ECO:0000313" key="4">
    <source>
        <dbReference type="Proteomes" id="UP000287651"/>
    </source>
</evidence>
<evidence type="ECO:0000256" key="1">
    <source>
        <dbReference type="SAM" id="MobiDB-lite"/>
    </source>
</evidence>
<organism evidence="3 4">
    <name type="scientific">Ensete ventricosum</name>
    <name type="common">Abyssinian banana</name>
    <name type="synonym">Musa ensete</name>
    <dbReference type="NCBI Taxonomy" id="4639"/>
    <lineage>
        <taxon>Eukaryota</taxon>
        <taxon>Viridiplantae</taxon>
        <taxon>Streptophyta</taxon>
        <taxon>Embryophyta</taxon>
        <taxon>Tracheophyta</taxon>
        <taxon>Spermatophyta</taxon>
        <taxon>Magnoliopsida</taxon>
        <taxon>Liliopsida</taxon>
        <taxon>Zingiberales</taxon>
        <taxon>Musaceae</taxon>
        <taxon>Ensete</taxon>
    </lineage>
</organism>
<feature type="domain" description="Transposase (putative) gypsy type" evidence="2">
    <location>
        <begin position="3"/>
        <end position="68"/>
    </location>
</feature>
<evidence type="ECO:0000259" key="2">
    <source>
        <dbReference type="Pfam" id="PF04195"/>
    </source>
</evidence>
<feature type="compositionally biased region" description="Basic and acidic residues" evidence="1">
    <location>
        <begin position="167"/>
        <end position="186"/>
    </location>
</feature>
<dbReference type="Proteomes" id="UP000287651">
    <property type="component" value="Unassembled WGS sequence"/>
</dbReference>
<dbReference type="EMBL" id="AMZH03012331">
    <property type="protein sequence ID" value="RRT51245.1"/>
    <property type="molecule type" value="Genomic_DNA"/>
</dbReference>
<evidence type="ECO:0000313" key="3">
    <source>
        <dbReference type="EMBL" id="RRT51245.1"/>
    </source>
</evidence>
<dbReference type="InterPro" id="IPR007321">
    <property type="entry name" value="Transposase_28"/>
</dbReference>
<reference evidence="3 4" key="1">
    <citation type="journal article" date="2014" name="Agronomy (Basel)">
        <title>A Draft Genome Sequence for Ensete ventricosum, the Drought-Tolerant Tree Against Hunger.</title>
        <authorList>
            <person name="Harrison J."/>
            <person name="Moore K.A."/>
            <person name="Paszkiewicz K."/>
            <person name="Jones T."/>
            <person name="Grant M."/>
            <person name="Ambacheew D."/>
            <person name="Muzemil S."/>
            <person name="Studholme D.J."/>
        </authorList>
    </citation>
    <scope>NUCLEOTIDE SEQUENCE [LARGE SCALE GENOMIC DNA]</scope>
</reference>